<organism evidence="1 2">
    <name type="scientific">Cymbomonas tetramitiformis</name>
    <dbReference type="NCBI Taxonomy" id="36881"/>
    <lineage>
        <taxon>Eukaryota</taxon>
        <taxon>Viridiplantae</taxon>
        <taxon>Chlorophyta</taxon>
        <taxon>Pyramimonadophyceae</taxon>
        <taxon>Pyramimonadales</taxon>
        <taxon>Pyramimonadaceae</taxon>
        <taxon>Cymbomonas</taxon>
    </lineage>
</organism>
<gene>
    <name evidence="1" type="ORF">CYMTET_50401</name>
</gene>
<dbReference type="Gene3D" id="3.40.50.150">
    <property type="entry name" value="Vaccinia Virus protein VP39"/>
    <property type="match status" value="1"/>
</dbReference>
<evidence type="ECO:0008006" key="3">
    <source>
        <dbReference type="Google" id="ProtNLM"/>
    </source>
</evidence>
<dbReference type="Pfam" id="PF05219">
    <property type="entry name" value="DREV"/>
    <property type="match status" value="1"/>
</dbReference>
<dbReference type="AlphaFoldDB" id="A0AAE0BN96"/>
<dbReference type="InterPro" id="IPR007884">
    <property type="entry name" value="METL9"/>
</dbReference>
<evidence type="ECO:0000313" key="1">
    <source>
        <dbReference type="EMBL" id="KAK3239687.1"/>
    </source>
</evidence>
<comment type="caution">
    <text evidence="1">The sequence shown here is derived from an EMBL/GenBank/DDBJ whole genome shotgun (WGS) entry which is preliminary data.</text>
</comment>
<accession>A0AAE0BN96</accession>
<dbReference type="Proteomes" id="UP001190700">
    <property type="component" value="Unassembled WGS sequence"/>
</dbReference>
<reference evidence="1 2" key="1">
    <citation type="journal article" date="2015" name="Genome Biol. Evol.">
        <title>Comparative Genomics of a Bacterivorous Green Alga Reveals Evolutionary Causalities and Consequences of Phago-Mixotrophic Mode of Nutrition.</title>
        <authorList>
            <person name="Burns J.A."/>
            <person name="Paasch A."/>
            <person name="Narechania A."/>
            <person name="Kim E."/>
        </authorList>
    </citation>
    <scope>NUCLEOTIDE SEQUENCE [LARGE SCALE GENOMIC DNA]</scope>
    <source>
        <strain evidence="1 2">PLY_AMNH</strain>
    </source>
</reference>
<evidence type="ECO:0000313" key="2">
    <source>
        <dbReference type="Proteomes" id="UP001190700"/>
    </source>
</evidence>
<proteinExistence type="predicted"/>
<dbReference type="SUPFAM" id="SSF53335">
    <property type="entry name" value="S-adenosyl-L-methionine-dependent methyltransferases"/>
    <property type="match status" value="1"/>
</dbReference>
<sequence>MSILQNLLDSFIVAPKISEEKPVVCSHCGARMTLNDLAYGAKVSRLPPELAERFIQLDRDEETNTFLNSCLRRSKTSRYISAKLAQLLRVVLSRTSANGVLGRGSMFVMSSAQLSKLLGKDGVQATEGVLLDVGAGDGKVTEKFLPMFSDVVTTERSMPMVRRMKQSGNYAAVVYAEDVSECARLATEAGVELPSGGTRFDAVALLNVLDRCDKPLSLMRQLHGLVEGGSGRVIIAVVLPFRPFVEHGAERRSPIERLNMDPNASWEQSVKDLTDKLFLPTGFQVESISRVPYLAEGDLYSPVYGLDDAIFVLSVPKVISEDA</sequence>
<protein>
    <recommendedName>
        <fullName evidence="3">Methyltransferase-like protein 9</fullName>
    </recommendedName>
</protein>
<keyword evidence="2" id="KW-1185">Reference proteome</keyword>
<dbReference type="PANTHER" id="PTHR12890">
    <property type="entry name" value="DREV PROTEIN"/>
    <property type="match status" value="1"/>
</dbReference>
<dbReference type="EMBL" id="LGRX02033847">
    <property type="protein sequence ID" value="KAK3239687.1"/>
    <property type="molecule type" value="Genomic_DNA"/>
</dbReference>
<dbReference type="InterPro" id="IPR029063">
    <property type="entry name" value="SAM-dependent_MTases_sf"/>
</dbReference>
<dbReference type="GO" id="GO:0106370">
    <property type="term" value="F:protein-L-histidine N-pros-methyltransferase activity"/>
    <property type="evidence" value="ECO:0007669"/>
    <property type="project" value="InterPro"/>
</dbReference>
<name>A0AAE0BN96_9CHLO</name>
<dbReference type="PANTHER" id="PTHR12890:SF0">
    <property type="entry name" value="PROTEIN-L-HISTIDINE N-PROS-METHYLTRANSFERASE"/>
    <property type="match status" value="1"/>
</dbReference>